<evidence type="ECO:0000313" key="5">
    <source>
        <dbReference type="Proteomes" id="UP000295293"/>
    </source>
</evidence>
<dbReference type="OrthoDB" id="5477554at2"/>
<dbReference type="PROSITE" id="PS50005">
    <property type="entry name" value="TPR"/>
    <property type="match status" value="1"/>
</dbReference>
<evidence type="ECO:0000313" key="4">
    <source>
        <dbReference type="EMBL" id="TDR42009.1"/>
    </source>
</evidence>
<dbReference type="PANTHER" id="PTHR44858">
    <property type="entry name" value="TETRATRICOPEPTIDE REPEAT PROTEIN 6"/>
    <property type="match status" value="1"/>
</dbReference>
<feature type="repeat" description="TPR" evidence="3">
    <location>
        <begin position="227"/>
        <end position="260"/>
    </location>
</feature>
<dbReference type="RefSeq" id="WP_133819503.1">
    <property type="nucleotide sequence ID" value="NZ_SNZH01000009.1"/>
</dbReference>
<dbReference type="SMART" id="SM00028">
    <property type="entry name" value="TPR"/>
    <property type="match status" value="2"/>
</dbReference>
<evidence type="ECO:0000256" key="1">
    <source>
        <dbReference type="ARBA" id="ARBA00022737"/>
    </source>
</evidence>
<keyword evidence="1" id="KW-0677">Repeat</keyword>
<dbReference type="EMBL" id="SNZH01000009">
    <property type="protein sequence ID" value="TDR42009.1"/>
    <property type="molecule type" value="Genomic_DNA"/>
</dbReference>
<evidence type="ECO:0000256" key="3">
    <source>
        <dbReference type="PROSITE-ProRule" id="PRU00339"/>
    </source>
</evidence>
<dbReference type="InterPro" id="IPR050498">
    <property type="entry name" value="Ycf3"/>
</dbReference>
<accession>A0A4V3DLY9</accession>
<dbReference type="Gene3D" id="1.25.40.10">
    <property type="entry name" value="Tetratricopeptide repeat domain"/>
    <property type="match status" value="2"/>
</dbReference>
<name>A0A4V3DLY9_9GAMM</name>
<gene>
    <name evidence="4" type="ORF">DFR29_10965</name>
</gene>
<evidence type="ECO:0008006" key="6">
    <source>
        <dbReference type="Google" id="ProtNLM"/>
    </source>
</evidence>
<organism evidence="4 5">
    <name type="scientific">Tahibacter aquaticus</name>
    <dbReference type="NCBI Taxonomy" id="520092"/>
    <lineage>
        <taxon>Bacteria</taxon>
        <taxon>Pseudomonadati</taxon>
        <taxon>Pseudomonadota</taxon>
        <taxon>Gammaproteobacteria</taxon>
        <taxon>Lysobacterales</taxon>
        <taxon>Rhodanobacteraceae</taxon>
        <taxon>Tahibacter</taxon>
    </lineage>
</organism>
<keyword evidence="2 3" id="KW-0802">TPR repeat</keyword>
<keyword evidence="5" id="KW-1185">Reference proteome</keyword>
<dbReference type="PANTHER" id="PTHR44858:SF1">
    <property type="entry name" value="UDP-N-ACETYLGLUCOSAMINE--PEPTIDE N-ACETYLGLUCOSAMINYLTRANSFERASE SPINDLY-RELATED"/>
    <property type="match status" value="1"/>
</dbReference>
<dbReference type="InterPro" id="IPR019734">
    <property type="entry name" value="TPR_rpt"/>
</dbReference>
<dbReference type="Proteomes" id="UP000295293">
    <property type="component" value="Unassembled WGS sequence"/>
</dbReference>
<comment type="caution">
    <text evidence="4">The sequence shown here is derived from an EMBL/GenBank/DDBJ whole genome shotgun (WGS) entry which is preliminary data.</text>
</comment>
<reference evidence="4 5" key="1">
    <citation type="submission" date="2019-03" db="EMBL/GenBank/DDBJ databases">
        <title>Genomic Encyclopedia of Type Strains, Phase IV (KMG-IV): sequencing the most valuable type-strain genomes for metagenomic binning, comparative biology and taxonomic classification.</title>
        <authorList>
            <person name="Goeker M."/>
        </authorList>
    </citation>
    <scope>NUCLEOTIDE SEQUENCE [LARGE SCALE GENOMIC DNA]</scope>
    <source>
        <strain evidence="4 5">DSM 21667</strain>
    </source>
</reference>
<proteinExistence type="predicted"/>
<evidence type="ECO:0000256" key="2">
    <source>
        <dbReference type="ARBA" id="ARBA00022803"/>
    </source>
</evidence>
<protein>
    <recommendedName>
        <fullName evidence="6">Tetratricopeptide repeat protein</fullName>
    </recommendedName>
</protein>
<dbReference type="SUPFAM" id="SSF48452">
    <property type="entry name" value="TPR-like"/>
    <property type="match status" value="2"/>
</dbReference>
<dbReference type="InterPro" id="IPR011990">
    <property type="entry name" value="TPR-like_helical_dom_sf"/>
</dbReference>
<dbReference type="Pfam" id="PF13181">
    <property type="entry name" value="TPR_8"/>
    <property type="match status" value="1"/>
</dbReference>
<dbReference type="AlphaFoldDB" id="A0A4V3DLY9"/>
<sequence length="578" mass="63882">MAQHPRFEPFKAAWQAADYAQALGHIEAVIADHPRVAALHWYRASCLLKLERYVQALAACTQVLLLQPDHAPALVMQVQLDGAGDEHDEEPTRAKMAVLERNAVARLQRHIAQLRRAIVLDPTLADAYFVLFQVLSQDALMRSGGSELAPPGGEADALLDRAIALAPDRIEFRLARAERLRLCAMQVSDATPEADCVVGVHGVPYRRSDLEAALGEFEYCAQLDGGSRYLVRMGMMLHELQRFDEAVAQYDRALQLLPADSPQRELILGQRRRSENNGAGEREEVAALMESMIARGDRNQDDDSVATGLLGAARAVRRGRSVAAAMEARFAESPDDLIAANIAEQILNVAYEDPPQLIHADSADFPAYQRKYAAQQHQALVAAGVRPVAYAEASGMTRTLGQRVLLGLYVDDSGGIAVDTYAMQPKWPGLLAFLWLLVTGKWKTQRMTECITCFDDDGYLITQYENSSPFVYGGRIAVERLPRGTSVASLLGRHIERVAAYQQEHLQARALKATDLATIDANWRRGQAIKHAYRRSVGYVTDSELRGLLGANFERYAGKVRQKLQELAVDRDAATRDS</sequence>